<comment type="caution">
    <text evidence="1">The sequence shown here is derived from an EMBL/GenBank/DDBJ whole genome shotgun (WGS) entry which is preliminary data.</text>
</comment>
<name>A0A6A8DI88_9BACI</name>
<organism evidence="1 2">
    <name type="scientific">Aquibacillus halophilus</name>
    <dbReference type="NCBI Taxonomy" id="930132"/>
    <lineage>
        <taxon>Bacteria</taxon>
        <taxon>Bacillati</taxon>
        <taxon>Bacillota</taxon>
        <taxon>Bacilli</taxon>
        <taxon>Bacillales</taxon>
        <taxon>Bacillaceae</taxon>
        <taxon>Aquibacillus</taxon>
    </lineage>
</organism>
<proteinExistence type="predicted"/>
<sequence>MMKNKGNMKKDQKFSTIKVHEFSEELSDGGERDKIIKRQILRDFEKK</sequence>
<protein>
    <submittedName>
        <fullName evidence="1">Uncharacterized protein</fullName>
    </submittedName>
</protein>
<evidence type="ECO:0000313" key="2">
    <source>
        <dbReference type="Proteomes" id="UP000799092"/>
    </source>
</evidence>
<dbReference type="Proteomes" id="UP000799092">
    <property type="component" value="Unassembled WGS sequence"/>
</dbReference>
<dbReference type="EMBL" id="WJNG01000005">
    <property type="protein sequence ID" value="MRH42627.1"/>
    <property type="molecule type" value="Genomic_DNA"/>
</dbReference>
<reference evidence="1" key="1">
    <citation type="submission" date="2019-11" db="EMBL/GenBank/DDBJ databases">
        <authorList>
            <person name="Li J."/>
        </authorList>
    </citation>
    <scope>NUCLEOTIDE SEQUENCE</scope>
    <source>
        <strain evidence="1">B6B</strain>
    </source>
</reference>
<accession>A0A6A8DI88</accession>
<dbReference type="AlphaFoldDB" id="A0A6A8DI88"/>
<gene>
    <name evidence="1" type="ORF">GH741_08005</name>
</gene>
<keyword evidence="2" id="KW-1185">Reference proteome</keyword>
<evidence type="ECO:0000313" key="1">
    <source>
        <dbReference type="EMBL" id="MRH42627.1"/>
    </source>
</evidence>